<name>A0A8J5XWX1_DIALT</name>
<dbReference type="Proteomes" id="UP000751190">
    <property type="component" value="Unassembled WGS sequence"/>
</dbReference>
<gene>
    <name evidence="3" type="ORF">KFE25_008972</name>
</gene>
<dbReference type="AlphaFoldDB" id="A0A8J5XWX1"/>
<dbReference type="OrthoDB" id="10665202at2759"/>
<feature type="compositionally biased region" description="Pro residues" evidence="1">
    <location>
        <begin position="55"/>
        <end position="67"/>
    </location>
</feature>
<feature type="chain" id="PRO_5035204862" evidence="2">
    <location>
        <begin position="21"/>
        <end position="637"/>
    </location>
</feature>
<feature type="region of interest" description="Disordered" evidence="1">
    <location>
        <begin position="253"/>
        <end position="345"/>
    </location>
</feature>
<dbReference type="EMBL" id="JAGTXO010000001">
    <property type="protein sequence ID" value="KAG8470551.1"/>
    <property type="molecule type" value="Genomic_DNA"/>
</dbReference>
<proteinExistence type="predicted"/>
<feature type="region of interest" description="Disordered" evidence="1">
    <location>
        <begin position="48"/>
        <end position="73"/>
    </location>
</feature>
<protein>
    <submittedName>
        <fullName evidence="3">Uncharacterized protein</fullName>
    </submittedName>
</protein>
<reference evidence="3" key="1">
    <citation type="submission" date="2021-05" db="EMBL/GenBank/DDBJ databases">
        <title>The genome of the haptophyte Pavlova lutheri (Diacronema luteri, Pavlovales) - a model for lipid biosynthesis in eukaryotic algae.</title>
        <authorList>
            <person name="Hulatt C.J."/>
            <person name="Posewitz M.C."/>
        </authorList>
    </citation>
    <scope>NUCLEOTIDE SEQUENCE</scope>
    <source>
        <strain evidence="3">NIVA-4/92</strain>
    </source>
</reference>
<evidence type="ECO:0000256" key="2">
    <source>
        <dbReference type="SAM" id="SignalP"/>
    </source>
</evidence>
<organism evidence="3 4">
    <name type="scientific">Diacronema lutheri</name>
    <name type="common">Unicellular marine alga</name>
    <name type="synonym">Monochrysis lutheri</name>
    <dbReference type="NCBI Taxonomy" id="2081491"/>
    <lineage>
        <taxon>Eukaryota</taxon>
        <taxon>Haptista</taxon>
        <taxon>Haptophyta</taxon>
        <taxon>Pavlovophyceae</taxon>
        <taxon>Pavlovales</taxon>
        <taxon>Pavlovaceae</taxon>
        <taxon>Diacronema</taxon>
    </lineage>
</organism>
<accession>A0A8J5XWX1</accession>
<evidence type="ECO:0000313" key="4">
    <source>
        <dbReference type="Proteomes" id="UP000751190"/>
    </source>
</evidence>
<evidence type="ECO:0000256" key="1">
    <source>
        <dbReference type="SAM" id="MobiDB-lite"/>
    </source>
</evidence>
<sequence>MFSLPALALVAAAVVTLALAAVLRRRHGAGRASFKPARGMAAPRLAGLDLESPPADEPMPSPPPSPPAGGAEDRLDELVSEDDLLSMFFEDNDSACMPSFDAKDAWRGQHELPPATEEQPSGPSCADGEAGGAALIEPRFLAKYRFDGIPMFCEGASAGEPPLGRSLHDELPTGLVSGAPRVHLKRPLPAEADGSARARARAFDPCMGAPSVELEGCLIEGVDDRMLRDVIEAEVNEASNCWDAAPACWDERPAASHAAMPPAEERTASRAAWPPSAADGRSDEAPSHAVESGCSSHQHQAQPPAGDSPQSGMRSFAPAEPHWSEAIGTQPPAGESPLHSSAQPGCASAYANSAQVLPLQPHVQQQHAQLASLASQLELAQRLQELSHAPNLPSHYQLQELLRQGVDPALVQQLAQLAQLAQLVRVQHQLAPLPLPLPPAPWGVPAYAHLLAEQCAPNRARAPPNLAPTYSVYGMPSRPAHGARAPPLIQPTDLQMMGSVQAMQCIQHPHLPRLSAAESQQLLQLWMQHVDEVSALAEKRRTHLVFERHSHRHFCQGCGRSKAGHKRSEVHSKCVDPVCWCGIKRMLHPATLSSGARCLGEWRDVCTRRVAPQDGAPPAHGGAPPSVQPAPCAATMV</sequence>
<keyword evidence="2" id="KW-0732">Signal</keyword>
<evidence type="ECO:0000313" key="3">
    <source>
        <dbReference type="EMBL" id="KAG8470551.1"/>
    </source>
</evidence>
<comment type="caution">
    <text evidence="3">The sequence shown here is derived from an EMBL/GenBank/DDBJ whole genome shotgun (WGS) entry which is preliminary data.</text>
</comment>
<feature type="region of interest" description="Disordered" evidence="1">
    <location>
        <begin position="613"/>
        <end position="637"/>
    </location>
</feature>
<feature type="compositionally biased region" description="Low complexity" evidence="1">
    <location>
        <begin position="613"/>
        <end position="625"/>
    </location>
</feature>
<feature type="signal peptide" evidence="2">
    <location>
        <begin position="1"/>
        <end position="20"/>
    </location>
</feature>
<keyword evidence="4" id="KW-1185">Reference proteome</keyword>